<feature type="region of interest" description="Disordered" evidence="10">
    <location>
        <begin position="283"/>
        <end position="306"/>
    </location>
</feature>
<evidence type="ECO:0000256" key="6">
    <source>
        <dbReference type="ARBA" id="ARBA00022989"/>
    </source>
</evidence>
<dbReference type="Proteomes" id="UP001243009">
    <property type="component" value="Unassembled WGS sequence"/>
</dbReference>
<evidence type="ECO:0000256" key="3">
    <source>
        <dbReference type="ARBA" id="ARBA00022519"/>
    </source>
</evidence>
<keyword evidence="3 9" id="KW-0997">Cell inner membrane</keyword>
<evidence type="ECO:0000256" key="1">
    <source>
        <dbReference type="ARBA" id="ARBA00004370"/>
    </source>
</evidence>
<dbReference type="InterPro" id="IPR005548">
    <property type="entry name" value="Cell_div_FtsQ/DivIB_C"/>
</dbReference>
<evidence type="ECO:0000256" key="8">
    <source>
        <dbReference type="ARBA" id="ARBA00023306"/>
    </source>
</evidence>
<organism evidence="12 13">
    <name type="scientific">Paracraurococcus lichenis</name>
    <dbReference type="NCBI Taxonomy" id="3064888"/>
    <lineage>
        <taxon>Bacteria</taxon>
        <taxon>Pseudomonadati</taxon>
        <taxon>Pseudomonadota</taxon>
        <taxon>Alphaproteobacteria</taxon>
        <taxon>Acetobacterales</taxon>
        <taxon>Roseomonadaceae</taxon>
        <taxon>Paracraurococcus</taxon>
    </lineage>
</organism>
<dbReference type="HAMAP" id="MF_00911">
    <property type="entry name" value="FtsQ_subfam"/>
    <property type="match status" value="1"/>
</dbReference>
<feature type="region of interest" description="Disordered" evidence="10">
    <location>
        <begin position="1"/>
        <end position="26"/>
    </location>
</feature>
<dbReference type="Pfam" id="PF03799">
    <property type="entry name" value="FtsQ_DivIB_C"/>
    <property type="match status" value="1"/>
</dbReference>
<evidence type="ECO:0000313" key="13">
    <source>
        <dbReference type="Proteomes" id="UP001243009"/>
    </source>
</evidence>
<keyword evidence="7 9" id="KW-0472">Membrane</keyword>
<dbReference type="PANTHER" id="PTHR35851:SF1">
    <property type="entry name" value="CELL DIVISION PROTEIN FTSQ"/>
    <property type="match status" value="1"/>
</dbReference>
<dbReference type="RefSeq" id="WP_305106114.1">
    <property type="nucleotide sequence ID" value="NZ_JAUTWS010000026.1"/>
</dbReference>
<keyword evidence="8 9" id="KW-0131">Cell cycle</keyword>
<dbReference type="EMBL" id="JAUTWS010000026">
    <property type="protein sequence ID" value="MDO9711256.1"/>
    <property type="molecule type" value="Genomic_DNA"/>
</dbReference>
<dbReference type="GO" id="GO:0051301">
    <property type="term" value="P:cell division"/>
    <property type="evidence" value="ECO:0007669"/>
    <property type="project" value="UniProtKB-KW"/>
</dbReference>
<comment type="subcellular location">
    <subcellularLocation>
        <location evidence="9">Cell inner membrane</location>
        <topology evidence="9">Single-pass type II membrane protein</topology>
    </subcellularLocation>
    <subcellularLocation>
        <location evidence="1">Membrane</location>
    </subcellularLocation>
    <text evidence="9">Localizes to the division septum.</text>
</comment>
<evidence type="ECO:0000256" key="2">
    <source>
        <dbReference type="ARBA" id="ARBA00022475"/>
    </source>
</evidence>
<comment type="caution">
    <text evidence="12">The sequence shown here is derived from an EMBL/GenBank/DDBJ whole genome shotgun (WGS) entry which is preliminary data.</text>
</comment>
<feature type="domain" description="POTRA" evidence="11">
    <location>
        <begin position="88"/>
        <end position="156"/>
    </location>
</feature>
<protein>
    <recommendedName>
        <fullName evidence="9">Cell division protein FtsQ</fullName>
    </recommendedName>
</protein>
<keyword evidence="6 9" id="KW-1133">Transmembrane helix</keyword>
<evidence type="ECO:0000256" key="10">
    <source>
        <dbReference type="SAM" id="MobiDB-lite"/>
    </source>
</evidence>
<dbReference type="Gene3D" id="3.40.50.11690">
    <property type="entry name" value="Cell division protein FtsQ/DivIB"/>
    <property type="match status" value="1"/>
</dbReference>
<keyword evidence="13" id="KW-1185">Reference proteome</keyword>
<evidence type="ECO:0000256" key="5">
    <source>
        <dbReference type="ARBA" id="ARBA00022692"/>
    </source>
</evidence>
<dbReference type="Gene3D" id="3.10.20.310">
    <property type="entry name" value="membrane protein fhac"/>
    <property type="match status" value="1"/>
</dbReference>
<proteinExistence type="inferred from homology"/>
<evidence type="ECO:0000259" key="11">
    <source>
        <dbReference type="PROSITE" id="PS51779"/>
    </source>
</evidence>
<dbReference type="PANTHER" id="PTHR35851">
    <property type="entry name" value="CELL DIVISION PROTEIN FTSQ"/>
    <property type="match status" value="1"/>
</dbReference>
<dbReference type="PROSITE" id="PS51779">
    <property type="entry name" value="POTRA"/>
    <property type="match status" value="1"/>
</dbReference>
<dbReference type="Pfam" id="PF08478">
    <property type="entry name" value="POTRA_1"/>
    <property type="match status" value="1"/>
</dbReference>
<dbReference type="InterPro" id="IPR026579">
    <property type="entry name" value="FtsQ"/>
</dbReference>
<keyword evidence="4 9" id="KW-0132">Cell division</keyword>
<accession>A0ABT9E537</accession>
<gene>
    <name evidence="9" type="primary">ftsQ</name>
    <name evidence="12" type="ORF">Q7A36_23095</name>
</gene>
<sequence length="306" mass="32928">MASSASARPRRDAPTGRSRAAISSAPQRPSSLRLWLRRRRGMLRPAGLGLLGTGALAAAALAVLAADPVGRLAALWDGAAEIAAVGGLQVQEVTVEGLHNTPPELVREALGVRRGDPILGFDPQEAKLRLELIAWVGQAHVERLLPGTIKVRLEERQPFAIWQRDSKFAVIDRDGKVVATDNIGAFGRLPLVVGPGADRAAAPMVDALRSAPEVQERVHALVRVSERRWNLRLRNGADVLLPENQEAAAITRLAELHRTQALLDRPLAAIDLRLPDKLVLRLPAGQQPAEPQAQPGQKPAQRSGRG</sequence>
<dbReference type="InterPro" id="IPR034746">
    <property type="entry name" value="POTRA"/>
</dbReference>
<dbReference type="InterPro" id="IPR045335">
    <property type="entry name" value="FtsQ_C_sf"/>
</dbReference>
<dbReference type="InterPro" id="IPR013685">
    <property type="entry name" value="POTRA_FtsQ_type"/>
</dbReference>
<keyword evidence="2 9" id="KW-1003">Cell membrane</keyword>
<name>A0ABT9E537_9PROT</name>
<comment type="similarity">
    <text evidence="9">Belongs to the FtsQ/DivIB family. FtsQ subfamily.</text>
</comment>
<evidence type="ECO:0000256" key="7">
    <source>
        <dbReference type="ARBA" id="ARBA00023136"/>
    </source>
</evidence>
<reference evidence="12 13" key="1">
    <citation type="submission" date="2023-08" db="EMBL/GenBank/DDBJ databases">
        <title>The draft genome sequence of Paracraurococcus sp. LOR1-02.</title>
        <authorList>
            <person name="Kingkaew E."/>
            <person name="Tanasupawat S."/>
        </authorList>
    </citation>
    <scope>NUCLEOTIDE SEQUENCE [LARGE SCALE GENOMIC DNA]</scope>
    <source>
        <strain evidence="12 13">LOR1-02</strain>
    </source>
</reference>
<evidence type="ECO:0000256" key="9">
    <source>
        <dbReference type="HAMAP-Rule" id="MF_00911"/>
    </source>
</evidence>
<evidence type="ECO:0000256" key="4">
    <source>
        <dbReference type="ARBA" id="ARBA00022618"/>
    </source>
</evidence>
<comment type="function">
    <text evidence="9">Essential cell division protein.</text>
</comment>
<keyword evidence="5 9" id="KW-0812">Transmembrane</keyword>
<evidence type="ECO:0000313" key="12">
    <source>
        <dbReference type="EMBL" id="MDO9711256.1"/>
    </source>
</evidence>